<dbReference type="Pfam" id="PF11915">
    <property type="entry name" value="DUF3433"/>
    <property type="match status" value="2"/>
</dbReference>
<feature type="transmembrane region" description="Helical" evidence="1">
    <location>
        <begin position="651"/>
        <end position="674"/>
    </location>
</feature>
<evidence type="ECO:0000313" key="2">
    <source>
        <dbReference type="EMBL" id="KAJ5219702.1"/>
    </source>
</evidence>
<dbReference type="GeneID" id="83205505"/>
<comment type="caution">
    <text evidence="2">The sequence shown here is derived from an EMBL/GenBank/DDBJ whole genome shotgun (WGS) entry which is preliminary data.</text>
</comment>
<dbReference type="RefSeq" id="XP_058326532.1">
    <property type="nucleotide sequence ID" value="XM_058478202.1"/>
</dbReference>
<feature type="transmembrane region" description="Helical" evidence="1">
    <location>
        <begin position="515"/>
        <end position="541"/>
    </location>
</feature>
<feature type="transmembrane region" description="Helical" evidence="1">
    <location>
        <begin position="150"/>
        <end position="177"/>
    </location>
</feature>
<reference evidence="2" key="2">
    <citation type="journal article" date="2023" name="IMA Fungus">
        <title>Comparative genomic study of the Penicillium genus elucidates a diverse pangenome and 15 lateral gene transfer events.</title>
        <authorList>
            <person name="Petersen C."/>
            <person name="Sorensen T."/>
            <person name="Nielsen M.R."/>
            <person name="Sondergaard T.E."/>
            <person name="Sorensen J.L."/>
            <person name="Fitzpatrick D.A."/>
            <person name="Frisvad J.C."/>
            <person name="Nielsen K.L."/>
        </authorList>
    </citation>
    <scope>NUCLEOTIDE SEQUENCE</scope>
    <source>
        <strain evidence="2">IBT 19713</strain>
    </source>
</reference>
<keyword evidence="1" id="KW-0472">Membrane</keyword>
<feature type="transmembrane region" description="Helical" evidence="1">
    <location>
        <begin position="694"/>
        <end position="713"/>
    </location>
</feature>
<dbReference type="OrthoDB" id="3248909at2759"/>
<keyword evidence="1" id="KW-0812">Transmembrane</keyword>
<keyword evidence="3" id="KW-1185">Reference proteome</keyword>
<feature type="transmembrane region" description="Helical" evidence="1">
    <location>
        <begin position="760"/>
        <end position="783"/>
    </location>
</feature>
<gene>
    <name evidence="2" type="ORF">N7468_008906</name>
</gene>
<sequence length="1221" mass="137840">MENGSVERSSSWRRAIDSLRNVASQRSQCWRPKTLQPQVLGAIACLMLAMLGVLEGLRQYSEWHGGLVFFSSVEEITPLQKFAYTYVPTIVAVLLIQVWSVVDFDVLRLEPYYQLSRPEGAPANILFLNYNFGQKTLAPFRAAKHGHWTVFWISLVTFAIRMGLLPLQTMVFGLHYVPNLEYEELETWPTLIDLESQREYILTQGNGMAAFTSDSRLPLSMSPDFGVPWVPIPFRREGDTTPWKMNHTVYWSEHVCRNIPLDENISPSMEIRDLPGGARAVRWARSGIDLNGEVGDGKLHIPNCTLGLQYETVITRDTEYFQTRAWETSYVDGQIFKASSGCKQPDLYALLLNVNMSDLSVSSGGHSPSASVFACDVSYHMGEANIQIYPRNNSLVIDHIYQERSHVMTELEFNIKAFQDLLTSLSTYLSDTLHLHKGGSRSRTKPLSRNGTVPQISPPLLQNAMDLISEEEFEYKITRAINSTFLLSIEQLFDNWLDPTYVTASRPSERIALTVVPFAAMWSELFLGAAAVAALLLIVLYQRRESFLRCDPDSVGAMCSITADIIHPDNILADRSLGFDRFSTRQLHHTFKEAQCHWRIDESGSRLNIVPNEGITRSLVNLRTTTNQVPGSNFEAAKDVAVRQDPRPHFLVLHLVFVEILAICSILVLLGLGVKAAHKHGRYIHGLGSHHSSLHTILHLVPAVIASSMNSLFTSMLRHMSLMEPWLFLTRGASAVALSLNYAPQSPFSTLYKAVRDRRLILGAVSLAACVTLVLMVLAAGVFHQSTITTTVPTLDLSESFSQRILQKADIADEYFHYDLVRTSISGGILTLPWTTQSHALIPLHIQRKSKPDAVYQAATLGVETHLQCHHIPTNTSLFWNETEGQLHWRYQNPSNPTSHCIVPLPWGLDGRDDVTEEAIYFLPPFDDGNSTMCESSIFVMSEQADPDDDYEILPLAADYIGIHCEPDFTIQKFNTTFNHKGDIQQSLPIKNTVIREGSLHENVSTSISHFTKFVTGAYFGPASEVPFAEWEEVRYDGFDEWAGYIADDLYLELYPNWDPLTPTRLSKLVESLYQLNYNTYFSASRDIYLQSHQNPFPPVKHAFEMKDVWSIIFSLPVLFIALVLISFDISVILLVFFARQNRFKGPRLPRSIGATIPWIIHSRILQDFRNTHSFSSSKRKAYLASLNKRYAFGRFRGADGRERVALEEDIVSKDQSVALK</sequence>
<accession>A0A9W9NGS4</accession>
<protein>
    <submittedName>
        <fullName evidence="2">Uncharacterized protein</fullName>
    </submittedName>
</protein>
<feature type="transmembrane region" description="Helical" evidence="1">
    <location>
        <begin position="1109"/>
        <end position="1138"/>
    </location>
</feature>
<dbReference type="PANTHER" id="PTHR37544:SF3">
    <property type="entry name" value="SPRAY"/>
    <property type="match status" value="1"/>
</dbReference>
<dbReference type="EMBL" id="JAPQKS010000007">
    <property type="protein sequence ID" value="KAJ5219702.1"/>
    <property type="molecule type" value="Genomic_DNA"/>
</dbReference>
<name>A0A9W9NGS4_9EURO</name>
<keyword evidence="1" id="KW-1133">Transmembrane helix</keyword>
<reference evidence="2" key="1">
    <citation type="submission" date="2022-11" db="EMBL/GenBank/DDBJ databases">
        <authorList>
            <person name="Petersen C."/>
        </authorList>
    </citation>
    <scope>NUCLEOTIDE SEQUENCE</scope>
    <source>
        <strain evidence="2">IBT 19713</strain>
    </source>
</reference>
<evidence type="ECO:0000256" key="1">
    <source>
        <dbReference type="SAM" id="Phobius"/>
    </source>
</evidence>
<feature type="transmembrane region" description="Helical" evidence="1">
    <location>
        <begin position="83"/>
        <end position="102"/>
    </location>
</feature>
<evidence type="ECO:0000313" key="3">
    <source>
        <dbReference type="Proteomes" id="UP001150941"/>
    </source>
</evidence>
<dbReference type="Proteomes" id="UP001150941">
    <property type="component" value="Unassembled WGS sequence"/>
</dbReference>
<proteinExistence type="predicted"/>
<dbReference type="AlphaFoldDB" id="A0A9W9NGS4"/>
<organism evidence="2 3">
    <name type="scientific">Penicillium chermesinum</name>
    <dbReference type="NCBI Taxonomy" id="63820"/>
    <lineage>
        <taxon>Eukaryota</taxon>
        <taxon>Fungi</taxon>
        <taxon>Dikarya</taxon>
        <taxon>Ascomycota</taxon>
        <taxon>Pezizomycotina</taxon>
        <taxon>Eurotiomycetes</taxon>
        <taxon>Eurotiomycetidae</taxon>
        <taxon>Eurotiales</taxon>
        <taxon>Aspergillaceae</taxon>
        <taxon>Penicillium</taxon>
    </lineage>
</organism>
<dbReference type="InterPro" id="IPR021840">
    <property type="entry name" value="DUF3433"/>
</dbReference>
<dbReference type="PANTHER" id="PTHR37544">
    <property type="entry name" value="SPRAY-RELATED"/>
    <property type="match status" value="1"/>
</dbReference>
<feature type="transmembrane region" description="Helical" evidence="1">
    <location>
        <begin position="35"/>
        <end position="54"/>
    </location>
</feature>